<comment type="caution">
    <text evidence="2">The sequence shown here is derived from an EMBL/GenBank/DDBJ whole genome shotgun (WGS) entry which is preliminary data.</text>
</comment>
<evidence type="ECO:0000259" key="1">
    <source>
        <dbReference type="Pfam" id="PF07883"/>
    </source>
</evidence>
<dbReference type="InterPro" id="IPR013096">
    <property type="entry name" value="Cupin_2"/>
</dbReference>
<keyword evidence="3" id="KW-1185">Reference proteome</keyword>
<dbReference type="SUPFAM" id="SSF51182">
    <property type="entry name" value="RmlC-like cupins"/>
    <property type="match status" value="1"/>
</dbReference>
<dbReference type="Proteomes" id="UP000294739">
    <property type="component" value="Unassembled WGS sequence"/>
</dbReference>
<dbReference type="Pfam" id="PF07883">
    <property type="entry name" value="Cupin_2"/>
    <property type="match status" value="1"/>
</dbReference>
<dbReference type="InterPro" id="IPR014710">
    <property type="entry name" value="RmlC-like_jellyroll"/>
</dbReference>
<dbReference type="InParanoid" id="A0A4R5DMN4"/>
<dbReference type="EMBL" id="SMKZ01000008">
    <property type="protein sequence ID" value="TDE12165.1"/>
    <property type="molecule type" value="Genomic_DNA"/>
</dbReference>
<reference evidence="2 3" key="1">
    <citation type="submission" date="2019-03" db="EMBL/GenBank/DDBJ databases">
        <title>Draft genome sequences of novel Actinobacteria.</title>
        <authorList>
            <person name="Sahin N."/>
            <person name="Ay H."/>
            <person name="Saygin H."/>
        </authorList>
    </citation>
    <scope>NUCLEOTIDE SEQUENCE [LARGE SCALE GENOMIC DNA]</scope>
    <source>
        <strain evidence="2 3">5K138</strain>
    </source>
</reference>
<dbReference type="OrthoDB" id="6058at2"/>
<dbReference type="Gene3D" id="2.60.120.10">
    <property type="entry name" value="Jelly Rolls"/>
    <property type="match status" value="1"/>
</dbReference>
<protein>
    <submittedName>
        <fullName evidence="2">Cupin domain-containing protein</fullName>
    </submittedName>
</protein>
<feature type="domain" description="Cupin type-2" evidence="1">
    <location>
        <begin position="57"/>
        <end position="110"/>
    </location>
</feature>
<gene>
    <name evidence="2" type="ORF">E1269_07680</name>
</gene>
<name>A0A4R5DMN4_9ACTN</name>
<accession>A0A4R5DMN4</accession>
<evidence type="ECO:0000313" key="3">
    <source>
        <dbReference type="Proteomes" id="UP000294739"/>
    </source>
</evidence>
<organism evidence="2 3">
    <name type="scientific">Jiangella asiatica</name>
    <dbReference type="NCBI Taxonomy" id="2530372"/>
    <lineage>
        <taxon>Bacteria</taxon>
        <taxon>Bacillati</taxon>
        <taxon>Actinomycetota</taxon>
        <taxon>Actinomycetes</taxon>
        <taxon>Jiangellales</taxon>
        <taxon>Jiangellaceae</taxon>
        <taxon>Jiangella</taxon>
    </lineage>
</organism>
<dbReference type="RefSeq" id="WP_131893051.1">
    <property type="nucleotide sequence ID" value="NZ_SMKZ01000008.1"/>
</dbReference>
<sequence length="116" mass="12670">MLQIITPDDVETNDNETRTSWRLLNADTLGIDYGARGGLIDYKFRSEEPTDEELGGAHEHPEYYYVISGSGVVGLPGERVPIKGGSAFVIPAGVRHSIWGSSEDGPVTAFYVSLKR</sequence>
<dbReference type="InterPro" id="IPR011051">
    <property type="entry name" value="RmlC_Cupin_sf"/>
</dbReference>
<proteinExistence type="predicted"/>
<dbReference type="AlphaFoldDB" id="A0A4R5DMN4"/>
<evidence type="ECO:0000313" key="2">
    <source>
        <dbReference type="EMBL" id="TDE12165.1"/>
    </source>
</evidence>